<name>A0A8J2NRP4_9HEXA</name>
<gene>
    <name evidence="1" type="ORF">AFUS01_LOCUS8281</name>
</gene>
<protein>
    <submittedName>
        <fullName evidence="1">Uncharacterized protein</fullName>
    </submittedName>
</protein>
<sequence length="35" mass="4000">MAKYAKHWFVINTNFFAEAGINLMRPVLGEAMTRA</sequence>
<feature type="non-terminal residue" evidence="1">
    <location>
        <position position="35"/>
    </location>
</feature>
<reference evidence="1" key="1">
    <citation type="submission" date="2021-06" db="EMBL/GenBank/DDBJ databases">
        <authorList>
            <person name="Hodson N. C."/>
            <person name="Mongue J. A."/>
            <person name="Jaron S. K."/>
        </authorList>
    </citation>
    <scope>NUCLEOTIDE SEQUENCE</scope>
</reference>
<accession>A0A8J2NRP4</accession>
<dbReference type="AlphaFoldDB" id="A0A8J2NRP4"/>
<dbReference type="Proteomes" id="UP000708208">
    <property type="component" value="Unassembled WGS sequence"/>
</dbReference>
<organism evidence="1 2">
    <name type="scientific">Allacma fusca</name>
    <dbReference type="NCBI Taxonomy" id="39272"/>
    <lineage>
        <taxon>Eukaryota</taxon>
        <taxon>Metazoa</taxon>
        <taxon>Ecdysozoa</taxon>
        <taxon>Arthropoda</taxon>
        <taxon>Hexapoda</taxon>
        <taxon>Collembola</taxon>
        <taxon>Symphypleona</taxon>
        <taxon>Sminthuridae</taxon>
        <taxon>Allacma</taxon>
    </lineage>
</organism>
<evidence type="ECO:0000313" key="1">
    <source>
        <dbReference type="EMBL" id="CAG7718923.1"/>
    </source>
</evidence>
<dbReference type="EMBL" id="CAJVCH010057294">
    <property type="protein sequence ID" value="CAG7718923.1"/>
    <property type="molecule type" value="Genomic_DNA"/>
</dbReference>
<evidence type="ECO:0000313" key="2">
    <source>
        <dbReference type="Proteomes" id="UP000708208"/>
    </source>
</evidence>
<proteinExistence type="predicted"/>
<keyword evidence="2" id="KW-1185">Reference proteome</keyword>
<comment type="caution">
    <text evidence="1">The sequence shown here is derived from an EMBL/GenBank/DDBJ whole genome shotgun (WGS) entry which is preliminary data.</text>
</comment>